<dbReference type="GO" id="GO:0043137">
    <property type="term" value="P:DNA replication, removal of RNA primer"/>
    <property type="evidence" value="ECO:0007669"/>
    <property type="project" value="TreeGrafter"/>
</dbReference>
<dbReference type="Proteomes" id="UP000005755">
    <property type="component" value="Unassembled WGS sequence"/>
</dbReference>
<dbReference type="GO" id="GO:0004523">
    <property type="term" value="F:RNA-DNA hybrid ribonuclease activity"/>
    <property type="evidence" value="ECO:0007669"/>
    <property type="project" value="UniProtKB-UniRule"/>
</dbReference>
<dbReference type="InterPro" id="IPR022898">
    <property type="entry name" value="RNase_HII"/>
</dbReference>
<feature type="binding site" evidence="12">
    <location>
        <position position="7"/>
    </location>
    <ligand>
        <name>a divalent metal cation</name>
        <dbReference type="ChEBI" id="CHEBI:60240"/>
    </ligand>
</feature>
<dbReference type="PANTHER" id="PTHR10954:SF18">
    <property type="entry name" value="RIBONUCLEASE HII"/>
    <property type="match status" value="1"/>
</dbReference>
<reference evidence="15 18" key="2">
    <citation type="journal article" date="2012" name="J. Bacteriol.">
        <title>Complete Genome Sequence of Helicobacter cinaedi Type Strain ATCC BAA-847.</title>
        <authorList>
            <person name="Miyoshi-Akiyama T."/>
            <person name="Takeshita N."/>
            <person name="Ohmagari N."/>
            <person name="Kirikae T."/>
        </authorList>
    </citation>
    <scope>NUCLEOTIDE SEQUENCE [LARGE SCALE GENOMIC DNA]</scope>
    <source>
        <strain evidence="15 18">ATCC BAA-847</strain>
    </source>
</reference>
<gene>
    <name evidence="16" type="primary">rnhB</name>
    <name evidence="15" type="ORF">HCBAA847_0855</name>
    <name evidence="16" type="ORF">HCCG_01178</name>
</gene>
<keyword evidence="7 12" id="KW-0540">Nuclease</keyword>
<evidence type="ECO:0000313" key="16">
    <source>
        <dbReference type="EMBL" id="EFR46631.1"/>
    </source>
</evidence>
<evidence type="ECO:0000313" key="17">
    <source>
        <dbReference type="Proteomes" id="UP000005755"/>
    </source>
</evidence>
<dbReference type="CDD" id="cd07182">
    <property type="entry name" value="RNase_HII_bacteria_HII_like"/>
    <property type="match status" value="1"/>
</dbReference>
<proteinExistence type="inferred from homology"/>
<dbReference type="Pfam" id="PF01351">
    <property type="entry name" value="RNase_HII"/>
    <property type="match status" value="1"/>
</dbReference>
<dbReference type="GO" id="GO:0032299">
    <property type="term" value="C:ribonuclease H2 complex"/>
    <property type="evidence" value="ECO:0007669"/>
    <property type="project" value="TreeGrafter"/>
</dbReference>
<evidence type="ECO:0000313" key="18">
    <source>
        <dbReference type="Proteomes" id="UP000006036"/>
    </source>
</evidence>
<evidence type="ECO:0000256" key="9">
    <source>
        <dbReference type="ARBA" id="ARBA00022759"/>
    </source>
</evidence>
<dbReference type="InterPro" id="IPR001352">
    <property type="entry name" value="RNase_HII/HIII"/>
</dbReference>
<dbReference type="PANTHER" id="PTHR10954">
    <property type="entry name" value="RIBONUCLEASE H2 SUBUNIT A"/>
    <property type="match status" value="1"/>
</dbReference>
<evidence type="ECO:0000256" key="11">
    <source>
        <dbReference type="ARBA" id="ARBA00023211"/>
    </source>
</evidence>
<feature type="binding site" evidence="12">
    <location>
        <position position="8"/>
    </location>
    <ligand>
        <name>a divalent metal cation</name>
        <dbReference type="ChEBI" id="CHEBI:60240"/>
    </ligand>
</feature>
<feature type="binding site" evidence="12">
    <location>
        <position position="142"/>
    </location>
    <ligand>
        <name>a divalent metal cation</name>
        <dbReference type="ChEBI" id="CHEBI:60240"/>
    </ligand>
</feature>
<evidence type="ECO:0000256" key="6">
    <source>
        <dbReference type="ARBA" id="ARBA00022490"/>
    </source>
</evidence>
<evidence type="ECO:0000256" key="8">
    <source>
        <dbReference type="ARBA" id="ARBA00022723"/>
    </source>
</evidence>
<evidence type="ECO:0000256" key="3">
    <source>
        <dbReference type="ARBA" id="ARBA00004065"/>
    </source>
</evidence>
<dbReference type="InterPro" id="IPR024567">
    <property type="entry name" value="RNase_HII/HIII_dom"/>
</dbReference>
<evidence type="ECO:0000256" key="12">
    <source>
        <dbReference type="PROSITE-ProRule" id="PRU01319"/>
    </source>
</evidence>
<dbReference type="InterPro" id="IPR012337">
    <property type="entry name" value="RNaseH-like_sf"/>
</dbReference>
<reference evidence="15" key="3">
    <citation type="submission" date="2012-07" db="EMBL/GenBank/DDBJ databases">
        <authorList>
            <person name="Akiyama T."/>
            <person name="Takeshita N."/>
            <person name="Ohmagari N."/>
            <person name="Kirikae T."/>
        </authorList>
    </citation>
    <scope>NUCLEOTIDE SEQUENCE</scope>
    <source>
        <strain evidence="15">ATCC BAA-847</strain>
    </source>
</reference>
<evidence type="ECO:0000256" key="2">
    <source>
        <dbReference type="ARBA" id="ARBA00001946"/>
    </source>
</evidence>
<keyword evidence="6" id="KW-0963">Cytoplasm</keyword>
<comment type="catalytic activity">
    <reaction evidence="1 12 13">
        <text>Endonucleolytic cleavage to 5'-phosphomonoester.</text>
        <dbReference type="EC" id="3.1.26.4"/>
    </reaction>
</comment>
<evidence type="ECO:0000256" key="4">
    <source>
        <dbReference type="ARBA" id="ARBA00004496"/>
    </source>
</evidence>
<comment type="function">
    <text evidence="3 13">Endonuclease that specifically degrades the RNA of RNA-DNA hybrids.</text>
</comment>
<accession>A0AAI8MM20</accession>
<dbReference type="AlphaFoldDB" id="A0AAI8MM20"/>
<evidence type="ECO:0000256" key="13">
    <source>
        <dbReference type="RuleBase" id="RU003515"/>
    </source>
</evidence>
<dbReference type="PROSITE" id="PS51975">
    <property type="entry name" value="RNASE_H_2"/>
    <property type="match status" value="1"/>
</dbReference>
<comment type="cofactor">
    <cofactor evidence="12">
        <name>Mn(2+)</name>
        <dbReference type="ChEBI" id="CHEBI:29035"/>
    </cofactor>
    <cofactor evidence="12">
        <name>Mg(2+)</name>
        <dbReference type="ChEBI" id="CHEBI:18420"/>
    </cofactor>
    <text evidence="12">Manganese or magnesium. Binds 1 divalent metal ion per monomer in the absence of substrate. May bind a second metal ion after substrate binding.</text>
</comment>
<evidence type="ECO:0000256" key="1">
    <source>
        <dbReference type="ARBA" id="ARBA00000077"/>
    </source>
</evidence>
<evidence type="ECO:0000256" key="7">
    <source>
        <dbReference type="ARBA" id="ARBA00022722"/>
    </source>
</evidence>
<keyword evidence="10 12" id="KW-0378">Hydrolase</keyword>
<keyword evidence="11" id="KW-0464">Manganese</keyword>
<dbReference type="EMBL" id="DS990392">
    <property type="protein sequence ID" value="EFR46631.1"/>
    <property type="molecule type" value="Genomic_DNA"/>
</dbReference>
<feature type="domain" description="RNase H type-2" evidence="14">
    <location>
        <begin position="1"/>
        <end position="239"/>
    </location>
</feature>
<evidence type="ECO:0000259" key="14">
    <source>
        <dbReference type="PROSITE" id="PS51975"/>
    </source>
</evidence>
<name>A0AAI8MM20_9HELI</name>
<dbReference type="InterPro" id="IPR036397">
    <property type="entry name" value="RNaseH_sf"/>
</dbReference>
<dbReference type="GO" id="GO:0006298">
    <property type="term" value="P:mismatch repair"/>
    <property type="evidence" value="ECO:0007669"/>
    <property type="project" value="TreeGrafter"/>
</dbReference>
<dbReference type="GO" id="GO:0005737">
    <property type="term" value="C:cytoplasm"/>
    <property type="evidence" value="ECO:0007669"/>
    <property type="project" value="UniProtKB-SubCell"/>
</dbReference>
<dbReference type="GO" id="GO:0046872">
    <property type="term" value="F:metal ion binding"/>
    <property type="evidence" value="ECO:0007669"/>
    <property type="project" value="UniProtKB-KW"/>
</dbReference>
<dbReference type="KEGG" id="hcb:HCBAA847_0855"/>
<evidence type="ECO:0000256" key="5">
    <source>
        <dbReference type="ARBA" id="ARBA00007383"/>
    </source>
</evidence>
<reference evidence="17" key="4">
    <citation type="journal article" date="2014" name="Genome Announc.">
        <title>Draft genome sequences of six enterohepatic helicobacter species isolated from humans and one from rhesus macaques.</title>
        <authorList>
            <person name="Shen Z."/>
            <person name="Sheh A."/>
            <person name="Young S.K."/>
            <person name="Abouelliel A."/>
            <person name="Ward D.V."/>
            <person name="Earl A.M."/>
            <person name="Fox J.G."/>
        </authorList>
    </citation>
    <scope>NUCLEOTIDE SEQUENCE [LARGE SCALE GENOMIC DNA]</scope>
    <source>
        <strain evidence="17">CCUG 18818</strain>
    </source>
</reference>
<comment type="cofactor">
    <cofactor evidence="2">
        <name>Mg(2+)</name>
        <dbReference type="ChEBI" id="CHEBI:18420"/>
    </cofactor>
</comment>
<dbReference type="EMBL" id="AP012492">
    <property type="protein sequence ID" value="BAM32093.1"/>
    <property type="molecule type" value="Genomic_DNA"/>
</dbReference>
<dbReference type="Gene3D" id="3.30.420.10">
    <property type="entry name" value="Ribonuclease H-like superfamily/Ribonuclease H"/>
    <property type="match status" value="1"/>
</dbReference>
<dbReference type="EC" id="3.1.26.4" evidence="13"/>
<protein>
    <recommendedName>
        <fullName evidence="13">Ribonuclease</fullName>
        <ecNumber evidence="13">3.1.26.4</ecNumber>
    </recommendedName>
</protein>
<comment type="similarity">
    <text evidence="5 13">Belongs to the RNase HII family.</text>
</comment>
<keyword evidence="8 12" id="KW-0479">Metal-binding</keyword>
<keyword evidence="9 12" id="KW-0255">Endonuclease</keyword>
<comment type="subcellular location">
    <subcellularLocation>
        <location evidence="4">Cytoplasm</location>
    </subcellularLocation>
</comment>
<organism evidence="15 18">
    <name type="scientific">Helicobacter cinaedi CCUG 18818 = ATCC BAA-847</name>
    <dbReference type="NCBI Taxonomy" id="537971"/>
    <lineage>
        <taxon>Bacteria</taxon>
        <taxon>Pseudomonadati</taxon>
        <taxon>Campylobacterota</taxon>
        <taxon>Epsilonproteobacteria</taxon>
        <taxon>Campylobacterales</taxon>
        <taxon>Helicobacteraceae</taxon>
        <taxon>Helicobacter</taxon>
    </lineage>
</organism>
<evidence type="ECO:0000256" key="10">
    <source>
        <dbReference type="ARBA" id="ARBA00022801"/>
    </source>
</evidence>
<dbReference type="SUPFAM" id="SSF53098">
    <property type="entry name" value="Ribonuclease H-like"/>
    <property type="match status" value="1"/>
</dbReference>
<evidence type="ECO:0000313" key="15">
    <source>
        <dbReference type="EMBL" id="BAM32093.1"/>
    </source>
</evidence>
<reference evidence="16" key="1">
    <citation type="submission" date="2008-08" db="EMBL/GenBank/DDBJ databases">
        <title>Annotation of Helicobacter cinaedi strain CCUG 18818.</title>
        <authorList>
            <consortium name="The Broad Institute Genome Sequencing Platform"/>
            <person name="Fox J.G."/>
            <person name="Shen Z."/>
            <person name="Charoenlap N."/>
            <person name="Schauer D.B."/>
            <person name="Ward D."/>
            <person name="Mehta T."/>
            <person name="Young S."/>
            <person name="Jaffe D."/>
            <person name="Gnerre S."/>
            <person name="Berlin A."/>
            <person name="Heiman D."/>
            <person name="Hepburn T."/>
            <person name="Shea T."/>
            <person name="Sykes S."/>
            <person name="Alvarado L."/>
            <person name="Kodira C."/>
            <person name="Borodovsky M."/>
            <person name="Lander E."/>
            <person name="Galagan J."/>
            <person name="Nusbaum C."/>
            <person name="Birren B."/>
        </authorList>
    </citation>
    <scope>NUCLEOTIDE SEQUENCE</scope>
    <source>
        <strain evidence="16">CCUG 18818</strain>
    </source>
</reference>
<keyword evidence="17" id="KW-1185">Reference proteome</keyword>
<dbReference type="GO" id="GO:0003723">
    <property type="term" value="F:RNA binding"/>
    <property type="evidence" value="ECO:0007669"/>
    <property type="project" value="UniProtKB-UniRule"/>
</dbReference>
<dbReference type="Proteomes" id="UP000006036">
    <property type="component" value="Chromosome 1"/>
</dbReference>
<sequence>MWLAGIDEAGRGCICGALFVAGVIGREENIAHFGAKDSKKLSPKQRERIYQTLLESQHKGEIGLFVAQIEAWEIDKFGLSIAMKNGIEQILCRIADFATLQNLIGQNVEQNTAKHNLLEQDVEQNPTDSTDSKNALQEIIMDGNTTFQAKIPHILTQSGVGVQTLVKADDIMPIVSCASIVAKVSKDRQMHELDKLYPQYFLAKNKGYGTLQHKKAIAKNGYCPHHRKSFKILMQECLF</sequence>